<gene>
    <name evidence="1" type="primary">Nfu_g_1_002726</name>
</gene>
<reference evidence="1" key="2">
    <citation type="submission" date="2016-06" db="EMBL/GenBank/DDBJ databases">
        <title>The genome of a short-lived fish provides insights into sex chromosome evolution and the genetic control of aging.</title>
        <authorList>
            <person name="Reichwald K."/>
            <person name="Felder M."/>
            <person name="Petzold A."/>
            <person name="Koch P."/>
            <person name="Groth M."/>
            <person name="Platzer M."/>
        </authorList>
    </citation>
    <scope>NUCLEOTIDE SEQUENCE</scope>
    <source>
        <tissue evidence="1">Brain</tissue>
    </source>
</reference>
<dbReference type="AlphaFoldDB" id="A0A1A8ER48"/>
<accession>A0A1A8ER48</accession>
<protein>
    <submittedName>
        <fullName evidence="1">Uncharacterized protein</fullName>
    </submittedName>
</protein>
<proteinExistence type="predicted"/>
<name>A0A1A8ER48_9TELE</name>
<feature type="non-terminal residue" evidence="1">
    <location>
        <position position="1"/>
    </location>
</feature>
<sequence>NKTDCLVHPSPPHHHTVEVMSQAHLRRQRTFSHTSRNLDVLKEPQQKQHQAGPASAPAGVWINTSAHWEVGTFSESPFPFSAPHPETAFLPTALLVNLPPQSRAYSCCFSSASTRTQGNTNMLLQKNK</sequence>
<evidence type="ECO:0000313" key="1">
    <source>
        <dbReference type="EMBL" id="SBQ48961.1"/>
    </source>
</evidence>
<dbReference type="EMBL" id="HAEB01002434">
    <property type="protein sequence ID" value="SBQ48961.1"/>
    <property type="molecule type" value="Transcribed_RNA"/>
</dbReference>
<organism evidence="1">
    <name type="scientific">Nothobranchius korthausae</name>
    <dbReference type="NCBI Taxonomy" id="1143690"/>
    <lineage>
        <taxon>Eukaryota</taxon>
        <taxon>Metazoa</taxon>
        <taxon>Chordata</taxon>
        <taxon>Craniata</taxon>
        <taxon>Vertebrata</taxon>
        <taxon>Euteleostomi</taxon>
        <taxon>Actinopterygii</taxon>
        <taxon>Neopterygii</taxon>
        <taxon>Teleostei</taxon>
        <taxon>Neoteleostei</taxon>
        <taxon>Acanthomorphata</taxon>
        <taxon>Ovalentaria</taxon>
        <taxon>Atherinomorphae</taxon>
        <taxon>Cyprinodontiformes</taxon>
        <taxon>Nothobranchiidae</taxon>
        <taxon>Nothobranchius</taxon>
    </lineage>
</organism>
<dbReference type="EMBL" id="HAEC01015749">
    <property type="protein sequence ID" value="SBQ83970.1"/>
    <property type="molecule type" value="Transcribed_RNA"/>
</dbReference>
<feature type="non-terminal residue" evidence="1">
    <location>
        <position position="128"/>
    </location>
</feature>
<reference evidence="1" key="1">
    <citation type="submission" date="2016-05" db="EMBL/GenBank/DDBJ databases">
        <authorList>
            <person name="Lavstsen T."/>
            <person name="Jespersen J.S."/>
        </authorList>
    </citation>
    <scope>NUCLEOTIDE SEQUENCE</scope>
    <source>
        <tissue evidence="1">Brain</tissue>
    </source>
</reference>